<dbReference type="Gene3D" id="3.40.50.1390">
    <property type="entry name" value="Resolvase, N-terminal catalytic domain"/>
    <property type="match status" value="1"/>
</dbReference>
<proteinExistence type="predicted"/>
<dbReference type="KEGG" id="psey:GU243_00930"/>
<sequence>MPRAVYFTYSQATRVSTTDQDPQLQLDALNAEGCLKIYKDTATGTKADRPQWTLCLDDHA</sequence>
<protein>
    <submittedName>
        <fullName evidence="2">Recombinase family protein</fullName>
    </submittedName>
</protein>
<organism evidence="2 3">
    <name type="scientific">Pseudarthrobacter psychrotolerans</name>
    <dbReference type="NCBI Taxonomy" id="2697569"/>
    <lineage>
        <taxon>Bacteria</taxon>
        <taxon>Bacillati</taxon>
        <taxon>Actinomycetota</taxon>
        <taxon>Actinomycetes</taxon>
        <taxon>Micrococcales</taxon>
        <taxon>Micrococcaceae</taxon>
        <taxon>Pseudarthrobacter</taxon>
    </lineage>
</organism>
<name>A0A6P1NE83_9MICC</name>
<dbReference type="AlphaFoldDB" id="A0A6P1NE83"/>
<dbReference type="Pfam" id="PF00239">
    <property type="entry name" value="Resolvase"/>
    <property type="match status" value="1"/>
</dbReference>
<feature type="domain" description="Resolvase/invertase-type recombinase catalytic" evidence="1">
    <location>
        <begin position="8"/>
        <end position="60"/>
    </location>
</feature>
<keyword evidence="3" id="KW-1185">Reference proteome</keyword>
<dbReference type="GO" id="GO:0000150">
    <property type="term" value="F:DNA strand exchange activity"/>
    <property type="evidence" value="ECO:0007669"/>
    <property type="project" value="InterPro"/>
</dbReference>
<dbReference type="Proteomes" id="UP000464186">
    <property type="component" value="Chromosome"/>
</dbReference>
<dbReference type="InterPro" id="IPR006119">
    <property type="entry name" value="Resolv_N"/>
</dbReference>
<gene>
    <name evidence="2" type="ORF">GU243_00930</name>
</gene>
<reference evidence="2 3" key="1">
    <citation type="submission" date="2020-01" db="EMBL/GenBank/DDBJ databases">
        <title>Pseudarthrobacter psychrotolerans sp. nov., isolated from antarctic soil.</title>
        <authorList>
            <person name="Shin Y."/>
            <person name="Park W."/>
        </authorList>
    </citation>
    <scope>NUCLEOTIDE SEQUENCE [LARGE SCALE GENOMIC DNA]</scope>
    <source>
        <strain evidence="2 3">YJ56</strain>
    </source>
</reference>
<evidence type="ECO:0000259" key="1">
    <source>
        <dbReference type="PROSITE" id="PS51736"/>
    </source>
</evidence>
<accession>A0A6P1NE83</accession>
<dbReference type="GO" id="GO:0003677">
    <property type="term" value="F:DNA binding"/>
    <property type="evidence" value="ECO:0007669"/>
    <property type="project" value="InterPro"/>
</dbReference>
<dbReference type="PROSITE" id="PS51736">
    <property type="entry name" value="RECOMBINASES_3"/>
    <property type="match status" value="1"/>
</dbReference>
<dbReference type="EMBL" id="CP047898">
    <property type="protein sequence ID" value="QHK18576.1"/>
    <property type="molecule type" value="Genomic_DNA"/>
</dbReference>
<evidence type="ECO:0000313" key="2">
    <source>
        <dbReference type="EMBL" id="QHK18576.1"/>
    </source>
</evidence>
<dbReference type="InterPro" id="IPR036162">
    <property type="entry name" value="Resolvase-like_N_sf"/>
</dbReference>
<evidence type="ECO:0000313" key="3">
    <source>
        <dbReference type="Proteomes" id="UP000464186"/>
    </source>
</evidence>
<dbReference type="SUPFAM" id="SSF53041">
    <property type="entry name" value="Resolvase-like"/>
    <property type="match status" value="1"/>
</dbReference>